<dbReference type="Pfam" id="PF07690">
    <property type="entry name" value="MFS_1"/>
    <property type="match status" value="1"/>
</dbReference>
<gene>
    <name evidence="9" type="ORF">D1825_09160</name>
</gene>
<evidence type="ECO:0000313" key="10">
    <source>
        <dbReference type="Proteomes" id="UP000283374"/>
    </source>
</evidence>
<feature type="transmembrane region" description="Helical" evidence="7">
    <location>
        <begin position="177"/>
        <end position="196"/>
    </location>
</feature>
<evidence type="ECO:0000256" key="1">
    <source>
        <dbReference type="ARBA" id="ARBA00004651"/>
    </source>
</evidence>
<dbReference type="InterPro" id="IPR036259">
    <property type="entry name" value="MFS_trans_sf"/>
</dbReference>
<dbReference type="PANTHER" id="PTHR23514:SF3">
    <property type="entry name" value="BYPASS OF STOP CODON PROTEIN 6"/>
    <property type="match status" value="1"/>
</dbReference>
<organism evidence="9 10">
    <name type="scientific">Cellulomonas rhizosphaerae</name>
    <dbReference type="NCBI Taxonomy" id="2293719"/>
    <lineage>
        <taxon>Bacteria</taxon>
        <taxon>Bacillati</taxon>
        <taxon>Actinomycetota</taxon>
        <taxon>Actinomycetes</taxon>
        <taxon>Micrococcales</taxon>
        <taxon>Cellulomonadaceae</taxon>
        <taxon>Cellulomonas</taxon>
    </lineage>
</organism>
<evidence type="ECO:0000256" key="3">
    <source>
        <dbReference type="ARBA" id="ARBA00022448"/>
    </source>
</evidence>
<keyword evidence="6 7" id="KW-0472">Membrane</keyword>
<evidence type="ECO:0000256" key="2">
    <source>
        <dbReference type="ARBA" id="ARBA00008335"/>
    </source>
</evidence>
<feature type="transmembrane region" description="Helical" evidence="7">
    <location>
        <begin position="318"/>
        <end position="337"/>
    </location>
</feature>
<feature type="transmembrane region" description="Helical" evidence="7">
    <location>
        <begin position="112"/>
        <end position="129"/>
    </location>
</feature>
<feature type="transmembrane region" description="Helical" evidence="7">
    <location>
        <begin position="251"/>
        <end position="273"/>
    </location>
</feature>
<dbReference type="InterPro" id="IPR011701">
    <property type="entry name" value="MFS"/>
</dbReference>
<keyword evidence="10" id="KW-1185">Reference proteome</keyword>
<keyword evidence="4 7" id="KW-0812">Transmembrane</keyword>
<evidence type="ECO:0000259" key="8">
    <source>
        <dbReference type="PROSITE" id="PS50850"/>
    </source>
</evidence>
<comment type="subcellular location">
    <subcellularLocation>
        <location evidence="1">Cell membrane</location>
        <topology evidence="1">Multi-pass membrane protein</topology>
    </subcellularLocation>
</comment>
<evidence type="ECO:0000256" key="7">
    <source>
        <dbReference type="SAM" id="Phobius"/>
    </source>
</evidence>
<reference evidence="9 10" key="1">
    <citation type="submission" date="2018-08" db="EMBL/GenBank/DDBJ databases">
        <title>Cellulomonas rhizosphaerae sp. nov., a novel actinomycete isolated from soil.</title>
        <authorList>
            <person name="Tian Y."/>
        </authorList>
    </citation>
    <scope>NUCLEOTIDE SEQUENCE [LARGE SCALE GENOMIC DNA]</scope>
    <source>
        <strain evidence="9 10">NEAU-TCZ24</strain>
    </source>
</reference>
<dbReference type="OrthoDB" id="4350200at2"/>
<keyword evidence="5 7" id="KW-1133">Transmembrane helix</keyword>
<dbReference type="Proteomes" id="UP000283374">
    <property type="component" value="Unassembled WGS sequence"/>
</dbReference>
<evidence type="ECO:0000313" key="9">
    <source>
        <dbReference type="EMBL" id="RHA40998.1"/>
    </source>
</evidence>
<dbReference type="PROSITE" id="PS50850">
    <property type="entry name" value="MFS"/>
    <property type="match status" value="1"/>
</dbReference>
<sequence length="440" mass="44023">MPGDPQVDAVQKRAGFHRDQLTFAFYGNFVIWGWLLYSFNPSVTLLADDFDISLAQAGLHGTAMAGGGIVAAFLSPRLVRRYGRRAALFVAYAAITIGIVALVTAADLPSSLTAVVVLAIGGNIAISAAQPGLALHHGPAASAAVTEANGVGSSIGLIGPLAVGACVAIGWGWRPAVAVTVLIAAVTAVMLARMPVGGAMTPPARRAHGGDTLRADGEQPLLGSVEALAVAVVDPTDPHDSAADRRALNRLPAWCFLASLVAAIALEMTTTYWSTDLVREQTGAGAGIAAATTAGLVAGMSVIRFVMGPISLRVPPALILVSGFLVSIGGWAILWTATTPAVAIVGLVVTGLGFGVQYPLSISLLIATAPAAGDAAQSRATLAGGIAVGVAPFALGALADAVGIHAAFAVVPAAAVLGCAAAALGARASSRASKTSSREA</sequence>
<feature type="transmembrane region" description="Helical" evidence="7">
    <location>
        <begin position="21"/>
        <end position="40"/>
    </location>
</feature>
<feature type="transmembrane region" description="Helical" evidence="7">
    <location>
        <begin position="150"/>
        <end position="171"/>
    </location>
</feature>
<evidence type="ECO:0000256" key="5">
    <source>
        <dbReference type="ARBA" id="ARBA00022989"/>
    </source>
</evidence>
<keyword evidence="3" id="KW-0813">Transport</keyword>
<evidence type="ECO:0000256" key="4">
    <source>
        <dbReference type="ARBA" id="ARBA00022692"/>
    </source>
</evidence>
<feature type="transmembrane region" description="Helical" evidence="7">
    <location>
        <begin position="343"/>
        <end position="368"/>
    </location>
</feature>
<evidence type="ECO:0000256" key="6">
    <source>
        <dbReference type="ARBA" id="ARBA00023136"/>
    </source>
</evidence>
<dbReference type="SUPFAM" id="SSF103473">
    <property type="entry name" value="MFS general substrate transporter"/>
    <property type="match status" value="1"/>
</dbReference>
<feature type="transmembrane region" description="Helical" evidence="7">
    <location>
        <begin position="404"/>
        <end position="426"/>
    </location>
</feature>
<name>A0A413RLQ5_9CELL</name>
<feature type="transmembrane region" description="Helical" evidence="7">
    <location>
        <begin position="86"/>
        <end position="106"/>
    </location>
</feature>
<dbReference type="RefSeq" id="WP_118767122.1">
    <property type="nucleotide sequence ID" value="NZ_QWKP01000189.1"/>
</dbReference>
<dbReference type="AlphaFoldDB" id="A0A413RLQ5"/>
<accession>A0A413RLQ5</accession>
<dbReference type="GO" id="GO:0005886">
    <property type="term" value="C:plasma membrane"/>
    <property type="evidence" value="ECO:0007669"/>
    <property type="project" value="UniProtKB-SubCell"/>
</dbReference>
<dbReference type="InterPro" id="IPR020846">
    <property type="entry name" value="MFS_dom"/>
</dbReference>
<proteinExistence type="inferred from homology"/>
<protein>
    <submittedName>
        <fullName evidence="9">MFS transporter</fullName>
    </submittedName>
</protein>
<comment type="similarity">
    <text evidence="2">Belongs to the major facilitator superfamily.</text>
</comment>
<feature type="domain" description="Major facilitator superfamily (MFS) profile" evidence="8">
    <location>
        <begin position="21"/>
        <end position="430"/>
    </location>
</feature>
<comment type="caution">
    <text evidence="9">The sequence shown here is derived from an EMBL/GenBank/DDBJ whole genome shotgun (WGS) entry which is preliminary data.</text>
</comment>
<feature type="transmembrane region" description="Helical" evidence="7">
    <location>
        <begin position="52"/>
        <end position="74"/>
    </location>
</feature>
<dbReference type="GO" id="GO:0022857">
    <property type="term" value="F:transmembrane transporter activity"/>
    <property type="evidence" value="ECO:0007669"/>
    <property type="project" value="InterPro"/>
</dbReference>
<dbReference type="Gene3D" id="1.20.1250.20">
    <property type="entry name" value="MFS general substrate transporter like domains"/>
    <property type="match status" value="2"/>
</dbReference>
<dbReference type="PANTHER" id="PTHR23514">
    <property type="entry name" value="BYPASS OF STOP CODON PROTEIN 6"/>
    <property type="match status" value="1"/>
</dbReference>
<feature type="transmembrane region" description="Helical" evidence="7">
    <location>
        <begin position="285"/>
        <end position="306"/>
    </location>
</feature>
<dbReference type="InterPro" id="IPR051788">
    <property type="entry name" value="MFS_Transporter"/>
</dbReference>
<feature type="transmembrane region" description="Helical" evidence="7">
    <location>
        <begin position="380"/>
        <end position="398"/>
    </location>
</feature>
<dbReference type="EMBL" id="QWKP01000189">
    <property type="protein sequence ID" value="RHA40998.1"/>
    <property type="molecule type" value="Genomic_DNA"/>
</dbReference>